<evidence type="ECO:0000313" key="3">
    <source>
        <dbReference type="Proteomes" id="UP001501221"/>
    </source>
</evidence>
<name>A0ABP3CMH9_9GAMM</name>
<dbReference type="RefSeq" id="WP_343988893.1">
    <property type="nucleotide sequence ID" value="NZ_BAAAFM010000003.1"/>
</dbReference>
<proteinExistence type="predicted"/>
<organism evidence="2 3">
    <name type="scientific">Kangiella japonica</name>
    <dbReference type="NCBI Taxonomy" id="647384"/>
    <lineage>
        <taxon>Bacteria</taxon>
        <taxon>Pseudomonadati</taxon>
        <taxon>Pseudomonadota</taxon>
        <taxon>Gammaproteobacteria</taxon>
        <taxon>Kangiellales</taxon>
        <taxon>Kangiellaceae</taxon>
        <taxon>Kangiella</taxon>
    </lineage>
</organism>
<feature type="transmembrane region" description="Helical" evidence="1">
    <location>
        <begin position="94"/>
        <end position="116"/>
    </location>
</feature>
<dbReference type="EMBL" id="BAAAFM010000003">
    <property type="protein sequence ID" value="GAA0208871.1"/>
    <property type="molecule type" value="Genomic_DNA"/>
</dbReference>
<sequence>MSKEAQFGEPLTPKMKVLSLFIIPVYIAMIVFSISKVNFFTFEMFQRISSGSFYVEASSMGPFLILSVPCLACLILITIFNFRENVSQKLKTRLGITFAISGILAVASKLVMWPIVMYQINKYDYSYCFFYSQSNIHSPSVYVKHPKYCLKSSRSVREELFAWFDQQEEAGVEVQPIEVLKKIQELKQEKGTDW</sequence>
<keyword evidence="1" id="KW-0472">Membrane</keyword>
<reference evidence="3" key="1">
    <citation type="journal article" date="2019" name="Int. J. Syst. Evol. Microbiol.">
        <title>The Global Catalogue of Microorganisms (GCM) 10K type strain sequencing project: providing services to taxonomists for standard genome sequencing and annotation.</title>
        <authorList>
            <consortium name="The Broad Institute Genomics Platform"/>
            <consortium name="The Broad Institute Genome Sequencing Center for Infectious Disease"/>
            <person name="Wu L."/>
            <person name="Ma J."/>
        </authorList>
    </citation>
    <scope>NUCLEOTIDE SEQUENCE [LARGE SCALE GENOMIC DNA]</scope>
    <source>
        <strain evidence="3">JCM 16211</strain>
    </source>
</reference>
<protein>
    <recommendedName>
        <fullName evidence="4">DUF1240 domain-containing protein</fullName>
    </recommendedName>
</protein>
<evidence type="ECO:0008006" key="4">
    <source>
        <dbReference type="Google" id="ProtNLM"/>
    </source>
</evidence>
<feature type="transmembrane region" description="Helical" evidence="1">
    <location>
        <begin position="60"/>
        <end position="82"/>
    </location>
</feature>
<evidence type="ECO:0000313" key="2">
    <source>
        <dbReference type="EMBL" id="GAA0208871.1"/>
    </source>
</evidence>
<keyword evidence="1" id="KW-0812">Transmembrane</keyword>
<keyword evidence="1" id="KW-1133">Transmembrane helix</keyword>
<gene>
    <name evidence="2" type="ORF">GCM10009123_15420</name>
</gene>
<keyword evidence="3" id="KW-1185">Reference proteome</keyword>
<dbReference type="Proteomes" id="UP001501221">
    <property type="component" value="Unassembled WGS sequence"/>
</dbReference>
<evidence type="ECO:0000256" key="1">
    <source>
        <dbReference type="SAM" id="Phobius"/>
    </source>
</evidence>
<accession>A0ABP3CMH9</accession>
<comment type="caution">
    <text evidence="2">The sequence shown here is derived from an EMBL/GenBank/DDBJ whole genome shotgun (WGS) entry which is preliminary data.</text>
</comment>
<feature type="transmembrane region" description="Helical" evidence="1">
    <location>
        <begin position="20"/>
        <end position="40"/>
    </location>
</feature>